<name>A0AAV2MJN1_KNICA</name>
<feature type="compositionally biased region" description="Basic residues" evidence="1">
    <location>
        <begin position="149"/>
        <end position="160"/>
    </location>
</feature>
<accession>A0AAV2MJN1</accession>
<gene>
    <name evidence="2" type="ORF">KC01_LOCUS39801</name>
</gene>
<proteinExistence type="predicted"/>
<dbReference type="Proteomes" id="UP001497482">
    <property type="component" value="Chromosome 8"/>
</dbReference>
<evidence type="ECO:0000313" key="2">
    <source>
        <dbReference type="EMBL" id="CAL1613623.1"/>
    </source>
</evidence>
<dbReference type="AlphaFoldDB" id="A0AAV2MJN1"/>
<evidence type="ECO:0000313" key="3">
    <source>
        <dbReference type="Proteomes" id="UP001497482"/>
    </source>
</evidence>
<keyword evidence="3" id="KW-1185">Reference proteome</keyword>
<reference evidence="2 3" key="1">
    <citation type="submission" date="2024-04" db="EMBL/GenBank/DDBJ databases">
        <authorList>
            <person name="Waldvogel A.-M."/>
            <person name="Schoenle A."/>
        </authorList>
    </citation>
    <scope>NUCLEOTIDE SEQUENCE [LARGE SCALE GENOMIC DNA]</scope>
</reference>
<feature type="region of interest" description="Disordered" evidence="1">
    <location>
        <begin position="115"/>
        <end position="160"/>
    </location>
</feature>
<sequence>MLTSKASTHLKTNPRVIHRPNEVLYHKWGLWQRGRGHRLAPVVLGTAVGVSSAALIQSLHTGTFAAMPLKVDLNSAEGDWKASKDFLLSLEDKRPYYRTSKYVPLDDIPVWTPAAGAEQSKYPRNPNLASSRAAKHKGQLKQATPKASHQGKHSSKPTGG</sequence>
<organism evidence="2 3">
    <name type="scientific">Knipowitschia caucasica</name>
    <name type="common">Caucasian dwarf goby</name>
    <name type="synonym">Pomatoschistus caucasicus</name>
    <dbReference type="NCBI Taxonomy" id="637954"/>
    <lineage>
        <taxon>Eukaryota</taxon>
        <taxon>Metazoa</taxon>
        <taxon>Chordata</taxon>
        <taxon>Craniata</taxon>
        <taxon>Vertebrata</taxon>
        <taxon>Euteleostomi</taxon>
        <taxon>Actinopterygii</taxon>
        <taxon>Neopterygii</taxon>
        <taxon>Teleostei</taxon>
        <taxon>Neoteleostei</taxon>
        <taxon>Acanthomorphata</taxon>
        <taxon>Gobiaria</taxon>
        <taxon>Gobiiformes</taxon>
        <taxon>Gobioidei</taxon>
        <taxon>Gobiidae</taxon>
        <taxon>Gobiinae</taxon>
        <taxon>Knipowitschia</taxon>
    </lineage>
</organism>
<protein>
    <submittedName>
        <fullName evidence="2">Uncharacterized protein</fullName>
    </submittedName>
</protein>
<evidence type="ECO:0000256" key="1">
    <source>
        <dbReference type="SAM" id="MobiDB-lite"/>
    </source>
</evidence>
<dbReference type="EMBL" id="OZ035830">
    <property type="protein sequence ID" value="CAL1613623.1"/>
    <property type="molecule type" value="Genomic_DNA"/>
</dbReference>